<accession>A0AAJ2UE88</accession>
<dbReference type="RefSeq" id="WP_318052571.1">
    <property type="nucleotide sequence ID" value="NZ_JAWPEX010000006.1"/>
</dbReference>
<dbReference type="Proteomes" id="UP001276398">
    <property type="component" value="Unassembled WGS sequence"/>
</dbReference>
<proteinExistence type="predicted"/>
<organism evidence="2 3">
    <name type="scientific">Mesomycoplasma ovipneumoniae</name>
    <dbReference type="NCBI Taxonomy" id="29562"/>
    <lineage>
        <taxon>Bacteria</taxon>
        <taxon>Bacillati</taxon>
        <taxon>Mycoplasmatota</taxon>
        <taxon>Mycoplasmoidales</taxon>
        <taxon>Metamycoplasmataceae</taxon>
        <taxon>Mesomycoplasma</taxon>
    </lineage>
</organism>
<keyword evidence="2" id="KW-0540">Nuclease</keyword>
<dbReference type="GO" id="GO:0016787">
    <property type="term" value="F:hydrolase activity"/>
    <property type="evidence" value="ECO:0007669"/>
    <property type="project" value="UniProtKB-KW"/>
</dbReference>
<dbReference type="GO" id="GO:0004519">
    <property type="term" value="F:endonuclease activity"/>
    <property type="evidence" value="ECO:0007669"/>
    <property type="project" value="UniProtKB-KW"/>
</dbReference>
<keyword evidence="2" id="KW-0255">Endonuclease</keyword>
<gene>
    <name evidence="1" type="ORF">R7U35_02910</name>
    <name evidence="2" type="ORF">R7V77_02750</name>
</gene>
<protein>
    <submittedName>
        <fullName evidence="2">LlaJI family restriction endonuclease</fullName>
        <ecNumber evidence="2">3.1.21.-</ecNumber>
    </submittedName>
</protein>
<dbReference type="EC" id="3.1.21.-" evidence="2"/>
<dbReference type="EMBL" id="JAWPEX010000006">
    <property type="protein sequence ID" value="MDW2898237.1"/>
    <property type="molecule type" value="Genomic_DNA"/>
</dbReference>
<keyword evidence="2" id="KW-0378">Hydrolase</keyword>
<evidence type="ECO:0000313" key="1">
    <source>
        <dbReference type="EMBL" id="MDW2893635.1"/>
    </source>
</evidence>
<reference evidence="2" key="1">
    <citation type="submission" date="2023-10" db="EMBL/GenBank/DDBJ databases">
        <title>Genome sequences of Mycoplasma ovipneumoniae isolated from goats.</title>
        <authorList>
            <person name="Spergser J."/>
        </authorList>
    </citation>
    <scope>NUCLEOTIDE SEQUENCE</scope>
    <source>
        <strain evidence="1">168</strain>
        <strain evidence="2">279</strain>
    </source>
</reference>
<dbReference type="Proteomes" id="UP001286563">
    <property type="component" value="Unassembled WGS sequence"/>
</dbReference>
<evidence type="ECO:0000313" key="3">
    <source>
        <dbReference type="Proteomes" id="UP001276398"/>
    </source>
</evidence>
<comment type="caution">
    <text evidence="2">The sequence shown here is derived from an EMBL/GenBank/DDBJ whole genome shotgun (WGS) entry which is preliminary data.</text>
</comment>
<dbReference type="AlphaFoldDB" id="A0AAJ2UE88"/>
<dbReference type="InterPro" id="IPR018579">
    <property type="entry name" value="Restrct_endonuc_II_LlaJI"/>
</dbReference>
<name>A0AAJ2UE88_9BACT</name>
<dbReference type="EMBL" id="JAWPFC010000007">
    <property type="protein sequence ID" value="MDW2893635.1"/>
    <property type="molecule type" value="Genomic_DNA"/>
</dbReference>
<sequence>MISEMISRFVREQIRYTQKELSSILKCNEDEAVILIRKLKEYGVLKAVKASDKQKNMNELLDEDIEISNVEVGKNEYFYIFTFVGVIVIAGRVLKCYPKYLLSNKNPTNELKQIIKVLEKYNSSEQIIKMFNDTSQTSSFNLLAVILFLLNDYYENGIYNSSEEIVEFNGTGEILWDKTINESFAILSNEKPYYMELHTRKRLTNEFDYFTRLHQCILTKISQELKNANLLDLFEITEVDLSDEKLDDFGDEDYILYRIEKELGLQYNTRKQLLLMTIYSYIDKKGSFYDLDCLSLFGTNSFNLVWEKICAHIMNNQLENSLGTLNLPVLLKDGYDKKKKLIDLIEKPLWTITGKEAKNTLIPDLVSIFQNDGNYEFIIFDAKYYNAHLEYGITPSGQPGIESITKQYLYQLAYQKFINDHEFSAVKNCFLLPSENNSIENKGEVKLEMMENIGLQNVQVRFIPAVMAYDLYLTERKMDFNLLNL</sequence>
<evidence type="ECO:0000313" key="2">
    <source>
        <dbReference type="EMBL" id="MDW2898237.1"/>
    </source>
</evidence>
<dbReference type="Pfam" id="PF09563">
    <property type="entry name" value="RE_LlaJI"/>
    <property type="match status" value="1"/>
</dbReference>